<protein>
    <submittedName>
        <fullName evidence="9">Siderophore ABC transporter substrate-binding protein</fullName>
    </submittedName>
</protein>
<comment type="subcellular location">
    <subcellularLocation>
        <location evidence="1">Cell envelope</location>
    </subcellularLocation>
</comment>
<dbReference type="RefSeq" id="WP_169294342.1">
    <property type="nucleotide sequence ID" value="NZ_JAHSPR010000013.1"/>
</dbReference>
<dbReference type="InterPro" id="IPR002491">
    <property type="entry name" value="ABC_transptr_periplasmic_BD"/>
</dbReference>
<comment type="caution">
    <text evidence="9">The sequence shown here is derived from an EMBL/GenBank/DDBJ whole genome shotgun (WGS) entry which is preliminary data.</text>
</comment>
<dbReference type="SUPFAM" id="SSF53807">
    <property type="entry name" value="Helical backbone' metal receptor"/>
    <property type="match status" value="1"/>
</dbReference>
<keyword evidence="5 7" id="KW-0732">Signal</keyword>
<feature type="signal peptide" evidence="7">
    <location>
        <begin position="1"/>
        <end position="22"/>
    </location>
</feature>
<evidence type="ECO:0000256" key="4">
    <source>
        <dbReference type="ARBA" id="ARBA00022496"/>
    </source>
</evidence>
<sequence length="300" mass="32477">MKSFFLKSFVCLASAAFSLVHATEVETARGTVKVPDSLESLAVYDIAALDSLKALGIQPKGVIKDVYVDYLADMSEKADVHIGTVKDPDLEALSGMGPDLIVVGGRMAPNYDVLSKVGTTLDMTLNGKEAFKQGFERIATYGKIFKKEKEAATLIANLENALKQAQEAVKGKGKALMIMVNGPKIASFGAESRFGYLFNEIGIEPADLNKNDANHGQPVSFEFIQKLNPDWIIVMDRTSAINAKGENAKVVLDNPLLKNTTAFSKNQVIYLDASSYLASGGYHQLMAELELLTQAFKGSK</sequence>
<name>A0ABS6NRE4_9BURK</name>
<keyword evidence="3" id="KW-0813">Transport</keyword>
<evidence type="ECO:0000256" key="5">
    <source>
        <dbReference type="ARBA" id="ARBA00022729"/>
    </source>
</evidence>
<dbReference type="InterPro" id="IPR033870">
    <property type="entry name" value="FatB"/>
</dbReference>
<gene>
    <name evidence="9" type="ORF">KU392_13270</name>
</gene>
<evidence type="ECO:0000256" key="1">
    <source>
        <dbReference type="ARBA" id="ARBA00004196"/>
    </source>
</evidence>
<keyword evidence="6" id="KW-0175">Coiled coil</keyword>
<dbReference type="EMBL" id="JAHSPR010000013">
    <property type="protein sequence ID" value="MBV4398213.1"/>
    <property type="molecule type" value="Genomic_DNA"/>
</dbReference>
<accession>A0ABS6NRE4</accession>
<dbReference type="PROSITE" id="PS50983">
    <property type="entry name" value="FE_B12_PBP"/>
    <property type="match status" value="1"/>
</dbReference>
<evidence type="ECO:0000256" key="6">
    <source>
        <dbReference type="SAM" id="Coils"/>
    </source>
</evidence>
<evidence type="ECO:0000313" key="9">
    <source>
        <dbReference type="EMBL" id="MBV4398213.1"/>
    </source>
</evidence>
<dbReference type="Gene3D" id="3.40.50.1980">
    <property type="entry name" value="Nitrogenase molybdenum iron protein domain"/>
    <property type="match status" value="2"/>
</dbReference>
<reference evidence="9 10" key="1">
    <citation type="submission" date="2021-06" db="EMBL/GenBank/DDBJ databases">
        <authorList>
            <person name="Lu T."/>
            <person name="Wang Q."/>
            <person name="Han X."/>
        </authorList>
    </citation>
    <scope>NUCLEOTIDE SEQUENCE [LARGE SCALE GENOMIC DNA]</scope>
    <source>
        <strain evidence="9 10">LAM0050</strain>
    </source>
</reference>
<proteinExistence type="inferred from homology"/>
<dbReference type="InterPro" id="IPR051313">
    <property type="entry name" value="Bact_iron-sidero_bind"/>
</dbReference>
<feature type="coiled-coil region" evidence="6">
    <location>
        <begin position="144"/>
        <end position="175"/>
    </location>
</feature>
<comment type="similarity">
    <text evidence="2">Belongs to the bacterial solute-binding protein 8 family.</text>
</comment>
<dbReference type="PANTHER" id="PTHR30532:SF28">
    <property type="entry name" value="PETROBACTIN-BINDING PROTEIN YCLQ"/>
    <property type="match status" value="1"/>
</dbReference>
<evidence type="ECO:0000256" key="7">
    <source>
        <dbReference type="SAM" id="SignalP"/>
    </source>
</evidence>
<feature type="chain" id="PRO_5046544517" evidence="7">
    <location>
        <begin position="23"/>
        <end position="300"/>
    </location>
</feature>
<evidence type="ECO:0000259" key="8">
    <source>
        <dbReference type="PROSITE" id="PS50983"/>
    </source>
</evidence>
<dbReference type="CDD" id="cd01140">
    <property type="entry name" value="FatB"/>
    <property type="match status" value="1"/>
</dbReference>
<feature type="domain" description="Fe/B12 periplasmic-binding" evidence="8">
    <location>
        <begin position="40"/>
        <end position="300"/>
    </location>
</feature>
<keyword evidence="4" id="KW-0406">Ion transport</keyword>
<evidence type="ECO:0000256" key="3">
    <source>
        <dbReference type="ARBA" id="ARBA00022448"/>
    </source>
</evidence>
<evidence type="ECO:0000313" key="10">
    <source>
        <dbReference type="Proteomes" id="UP000722165"/>
    </source>
</evidence>
<dbReference type="PANTHER" id="PTHR30532">
    <property type="entry name" value="IRON III DICITRATE-BINDING PERIPLASMIC PROTEIN"/>
    <property type="match status" value="1"/>
</dbReference>
<keyword evidence="10" id="KW-1185">Reference proteome</keyword>
<organism evidence="9 10">
    <name type="scientific">Advenella alkanexedens</name>
    <dbReference type="NCBI Taxonomy" id="1481665"/>
    <lineage>
        <taxon>Bacteria</taxon>
        <taxon>Pseudomonadati</taxon>
        <taxon>Pseudomonadota</taxon>
        <taxon>Betaproteobacteria</taxon>
        <taxon>Burkholderiales</taxon>
        <taxon>Alcaligenaceae</taxon>
    </lineage>
</organism>
<keyword evidence="4" id="KW-0410">Iron transport</keyword>
<dbReference type="Pfam" id="PF01497">
    <property type="entry name" value="Peripla_BP_2"/>
    <property type="match status" value="1"/>
</dbReference>
<evidence type="ECO:0000256" key="2">
    <source>
        <dbReference type="ARBA" id="ARBA00008814"/>
    </source>
</evidence>
<keyword evidence="4" id="KW-0408">Iron</keyword>
<dbReference type="Proteomes" id="UP000722165">
    <property type="component" value="Unassembled WGS sequence"/>
</dbReference>